<dbReference type="Proteomes" id="UP000244005">
    <property type="component" value="Unassembled WGS sequence"/>
</dbReference>
<keyword evidence="2" id="KW-1185">Reference proteome</keyword>
<protein>
    <submittedName>
        <fullName evidence="1">Uncharacterized protein</fullName>
    </submittedName>
</protein>
<dbReference type="OMA" id="WHVGHRE"/>
<accession>A0A2R6WFG1</accession>
<reference evidence="2" key="1">
    <citation type="journal article" date="2017" name="Cell">
        <title>Insights into land plant evolution garnered from the Marchantia polymorpha genome.</title>
        <authorList>
            <person name="Bowman J.L."/>
            <person name="Kohchi T."/>
            <person name="Yamato K.T."/>
            <person name="Jenkins J."/>
            <person name="Shu S."/>
            <person name="Ishizaki K."/>
            <person name="Yamaoka S."/>
            <person name="Nishihama R."/>
            <person name="Nakamura Y."/>
            <person name="Berger F."/>
            <person name="Adam C."/>
            <person name="Aki S.S."/>
            <person name="Althoff F."/>
            <person name="Araki T."/>
            <person name="Arteaga-Vazquez M.A."/>
            <person name="Balasubrmanian S."/>
            <person name="Barry K."/>
            <person name="Bauer D."/>
            <person name="Boehm C.R."/>
            <person name="Briginshaw L."/>
            <person name="Caballero-Perez J."/>
            <person name="Catarino B."/>
            <person name="Chen F."/>
            <person name="Chiyoda S."/>
            <person name="Chovatia M."/>
            <person name="Davies K.M."/>
            <person name="Delmans M."/>
            <person name="Demura T."/>
            <person name="Dierschke T."/>
            <person name="Dolan L."/>
            <person name="Dorantes-Acosta A.E."/>
            <person name="Eklund D.M."/>
            <person name="Florent S.N."/>
            <person name="Flores-Sandoval E."/>
            <person name="Fujiyama A."/>
            <person name="Fukuzawa H."/>
            <person name="Galik B."/>
            <person name="Grimanelli D."/>
            <person name="Grimwood J."/>
            <person name="Grossniklaus U."/>
            <person name="Hamada T."/>
            <person name="Haseloff J."/>
            <person name="Hetherington A.J."/>
            <person name="Higo A."/>
            <person name="Hirakawa Y."/>
            <person name="Hundley H.N."/>
            <person name="Ikeda Y."/>
            <person name="Inoue K."/>
            <person name="Inoue S.I."/>
            <person name="Ishida S."/>
            <person name="Jia Q."/>
            <person name="Kakita M."/>
            <person name="Kanazawa T."/>
            <person name="Kawai Y."/>
            <person name="Kawashima T."/>
            <person name="Kennedy M."/>
            <person name="Kinose K."/>
            <person name="Kinoshita T."/>
            <person name="Kohara Y."/>
            <person name="Koide E."/>
            <person name="Komatsu K."/>
            <person name="Kopischke S."/>
            <person name="Kubo M."/>
            <person name="Kyozuka J."/>
            <person name="Lagercrantz U."/>
            <person name="Lin S.S."/>
            <person name="Lindquist E."/>
            <person name="Lipzen A.M."/>
            <person name="Lu C.W."/>
            <person name="De Luna E."/>
            <person name="Martienssen R.A."/>
            <person name="Minamino N."/>
            <person name="Mizutani M."/>
            <person name="Mizutani M."/>
            <person name="Mochizuki N."/>
            <person name="Monte I."/>
            <person name="Mosher R."/>
            <person name="Nagasaki H."/>
            <person name="Nakagami H."/>
            <person name="Naramoto S."/>
            <person name="Nishitani K."/>
            <person name="Ohtani M."/>
            <person name="Okamoto T."/>
            <person name="Okumura M."/>
            <person name="Phillips J."/>
            <person name="Pollak B."/>
            <person name="Reinders A."/>
            <person name="Rovekamp M."/>
            <person name="Sano R."/>
            <person name="Sawa S."/>
            <person name="Schmid M.W."/>
            <person name="Shirakawa M."/>
            <person name="Solano R."/>
            <person name="Spunde A."/>
            <person name="Suetsugu N."/>
            <person name="Sugano S."/>
            <person name="Sugiyama A."/>
            <person name="Sun R."/>
            <person name="Suzuki Y."/>
            <person name="Takenaka M."/>
            <person name="Takezawa D."/>
            <person name="Tomogane H."/>
            <person name="Tsuzuki M."/>
            <person name="Ueda T."/>
            <person name="Umeda M."/>
            <person name="Ward J.M."/>
            <person name="Watanabe Y."/>
            <person name="Yazaki K."/>
            <person name="Yokoyama R."/>
            <person name="Yoshitake Y."/>
            <person name="Yotsui I."/>
            <person name="Zachgo S."/>
            <person name="Schmutz J."/>
        </authorList>
    </citation>
    <scope>NUCLEOTIDE SEQUENCE [LARGE SCALE GENOMIC DNA]</scope>
    <source>
        <strain evidence="2">Tak-1</strain>
    </source>
</reference>
<organism evidence="1 2">
    <name type="scientific">Marchantia polymorpha</name>
    <name type="common">Common liverwort</name>
    <name type="synonym">Marchantia aquatica</name>
    <dbReference type="NCBI Taxonomy" id="3197"/>
    <lineage>
        <taxon>Eukaryota</taxon>
        <taxon>Viridiplantae</taxon>
        <taxon>Streptophyta</taxon>
        <taxon>Embryophyta</taxon>
        <taxon>Marchantiophyta</taxon>
        <taxon>Marchantiopsida</taxon>
        <taxon>Marchantiidae</taxon>
        <taxon>Marchantiales</taxon>
        <taxon>Marchantiaceae</taxon>
        <taxon>Marchantia</taxon>
    </lineage>
</organism>
<sequence>MEGQLGHHHVLHAADVEAQIEPDVRRSRHLLVRQGQLKGADHCVERRRHELRERRAGIEDHAAAAGRVLLEHGRRNVEHGAADAQSVEAHVVERADAGPVGQHRRVLQARRDHGHGGVAKKQRAGLRQRLLAAHEAVRELVAVEGAELRREGDGALAEPDEPVRGAEGALVAVPAAEGEVRDFARAPAGGGQRHGVGGEVAARRGRVAVGVRVLAVGAAGLEVQVQVAAHRVGAGERAVGARSRRVEERVRLLEALRARRALQPRQIAAGVHHRHEALRRRPHRQAHHVLGQRGQQRRLEVVQLHRARPPPRPRHRLRLLLRLRLRPRLRLRRGPAF</sequence>
<gene>
    <name evidence="1" type="ORF">MARPO_0097s0043</name>
</gene>
<proteinExistence type="predicted"/>
<name>A0A2R6WFG1_MARPO</name>
<dbReference type="AlphaFoldDB" id="A0A2R6WFG1"/>
<evidence type="ECO:0000313" key="2">
    <source>
        <dbReference type="Proteomes" id="UP000244005"/>
    </source>
</evidence>
<dbReference type="EMBL" id="KZ772769">
    <property type="protein sequence ID" value="PTQ32561.1"/>
    <property type="molecule type" value="Genomic_DNA"/>
</dbReference>
<evidence type="ECO:0000313" key="1">
    <source>
        <dbReference type="EMBL" id="PTQ32561.1"/>
    </source>
</evidence>